<gene>
    <name evidence="1" type="ORF">Q8A49_30130</name>
</gene>
<protein>
    <submittedName>
        <fullName evidence="1">Uncharacterized protein</fullName>
    </submittedName>
</protein>
<reference evidence="1 2" key="1">
    <citation type="submission" date="2023-07" db="EMBL/GenBank/DDBJ databases">
        <authorList>
            <person name="Girao M."/>
            <person name="Carvalho M.F."/>
        </authorList>
    </citation>
    <scope>NUCLEOTIDE SEQUENCE [LARGE SCALE GENOMIC DNA]</scope>
    <source>
        <strain evidence="1 2">66/93</strain>
    </source>
</reference>
<evidence type="ECO:0000313" key="2">
    <source>
        <dbReference type="Proteomes" id="UP001348641"/>
    </source>
</evidence>
<name>A0ABU7KZM9_9ACTN</name>
<dbReference type="Proteomes" id="UP001348641">
    <property type="component" value="Unassembled WGS sequence"/>
</dbReference>
<dbReference type="EMBL" id="JAUUCC010000128">
    <property type="protein sequence ID" value="MEE2054763.1"/>
    <property type="molecule type" value="Genomic_DNA"/>
</dbReference>
<accession>A0ABU7KZM9</accession>
<evidence type="ECO:0000313" key="1">
    <source>
        <dbReference type="EMBL" id="MEE2054763.1"/>
    </source>
</evidence>
<organism evidence="1 2">
    <name type="scientific">Nocardiopsis tropica</name>
    <dbReference type="NCBI Taxonomy" id="109330"/>
    <lineage>
        <taxon>Bacteria</taxon>
        <taxon>Bacillati</taxon>
        <taxon>Actinomycetota</taxon>
        <taxon>Actinomycetes</taxon>
        <taxon>Streptosporangiales</taxon>
        <taxon>Nocardiopsidaceae</taxon>
        <taxon>Nocardiopsis</taxon>
    </lineage>
</organism>
<dbReference type="RefSeq" id="WP_330161582.1">
    <property type="nucleotide sequence ID" value="NZ_JAUUCC010000128.1"/>
</dbReference>
<sequence>MSHHPRRDDEFATWLKAQRDEHPKSTWHWVALDELLDDYRLHADTGTPLDRDACEGHPT</sequence>
<comment type="caution">
    <text evidence="1">The sequence shown here is derived from an EMBL/GenBank/DDBJ whole genome shotgun (WGS) entry which is preliminary data.</text>
</comment>
<proteinExistence type="predicted"/>